<protein>
    <submittedName>
        <fullName evidence="1">Uncharacterized protein</fullName>
    </submittedName>
</protein>
<proteinExistence type="predicted"/>
<dbReference type="EMBL" id="CP011035">
    <property type="protein sequence ID" value="ALS34725.1"/>
    <property type="molecule type" value="Genomic_DNA"/>
</dbReference>
<accession>A0A0U2VMZ8</accession>
<evidence type="ECO:0000313" key="1">
    <source>
        <dbReference type="EMBL" id="ALS34725.1"/>
    </source>
</evidence>
<evidence type="ECO:0000313" key="2">
    <source>
        <dbReference type="Proteomes" id="UP000065261"/>
    </source>
</evidence>
<dbReference type="KEGG" id="ptn:PTRA_b0207"/>
<dbReference type="Proteomes" id="UP000065261">
    <property type="component" value="Chromosome II"/>
</dbReference>
<dbReference type="AlphaFoldDB" id="A0A0U2VMZ8"/>
<sequence length="43" mass="4946">MHKNAIVMIDNDAASLLANKDYFTWVSQQNHEINQAFGHFPDL</sequence>
<gene>
    <name evidence="1" type="ORF">PTRA_b0207</name>
</gene>
<dbReference type="PATRIC" id="fig|1315283.4.peg.3316"/>
<organism evidence="1">
    <name type="scientific">Pseudoalteromonas translucida KMM 520</name>
    <dbReference type="NCBI Taxonomy" id="1315283"/>
    <lineage>
        <taxon>Bacteria</taxon>
        <taxon>Pseudomonadati</taxon>
        <taxon>Pseudomonadota</taxon>
        <taxon>Gammaproteobacteria</taxon>
        <taxon>Alteromonadales</taxon>
        <taxon>Pseudoalteromonadaceae</taxon>
        <taxon>Pseudoalteromonas</taxon>
    </lineage>
</organism>
<reference evidence="1 2" key="1">
    <citation type="submission" date="2015-03" db="EMBL/GenBank/DDBJ databases">
        <authorList>
            <person name="Murphy D."/>
        </authorList>
    </citation>
    <scope>NUCLEOTIDE SEQUENCE [LARGE SCALE GENOMIC DNA]</scope>
    <source>
        <strain evidence="1 2">KMM 520</strain>
    </source>
</reference>
<name>A0A0U2VMZ8_9GAMM</name>